<gene>
    <name evidence="8" type="ORF">Val02_87930</name>
</gene>
<accession>A0A8J3YWP9</accession>
<dbReference type="Gene3D" id="3.90.1720.10">
    <property type="entry name" value="endopeptidase domain like (from Nostoc punctiforme)"/>
    <property type="match status" value="1"/>
</dbReference>
<evidence type="ECO:0000256" key="3">
    <source>
        <dbReference type="ARBA" id="ARBA00022801"/>
    </source>
</evidence>
<reference evidence="8" key="1">
    <citation type="submission" date="2021-01" db="EMBL/GenBank/DDBJ databases">
        <title>Whole genome shotgun sequence of Virgisporangium aliadipatigenens NBRC 105644.</title>
        <authorList>
            <person name="Komaki H."/>
            <person name="Tamura T."/>
        </authorList>
    </citation>
    <scope>NUCLEOTIDE SEQUENCE</scope>
    <source>
        <strain evidence="8">NBRC 105644</strain>
    </source>
</reference>
<feature type="region of interest" description="Disordered" evidence="5">
    <location>
        <begin position="96"/>
        <end position="121"/>
    </location>
</feature>
<feature type="domain" description="NlpC/P60" evidence="7">
    <location>
        <begin position="272"/>
        <end position="413"/>
    </location>
</feature>
<keyword evidence="2" id="KW-0645">Protease</keyword>
<keyword evidence="9" id="KW-1185">Reference proteome</keyword>
<dbReference type="GO" id="GO:0004222">
    <property type="term" value="F:metalloendopeptidase activity"/>
    <property type="evidence" value="ECO:0007669"/>
    <property type="project" value="TreeGrafter"/>
</dbReference>
<keyword evidence="6" id="KW-1133">Transmembrane helix</keyword>
<comment type="similarity">
    <text evidence="1">Belongs to the peptidase C40 family.</text>
</comment>
<evidence type="ECO:0000256" key="1">
    <source>
        <dbReference type="ARBA" id="ARBA00007074"/>
    </source>
</evidence>
<proteinExistence type="inferred from homology"/>
<comment type="caution">
    <text evidence="8">The sequence shown here is derived from an EMBL/GenBank/DDBJ whole genome shotgun (WGS) entry which is preliminary data.</text>
</comment>
<dbReference type="CDD" id="cd12797">
    <property type="entry name" value="M23_peptidase"/>
    <property type="match status" value="1"/>
</dbReference>
<evidence type="ECO:0000256" key="5">
    <source>
        <dbReference type="SAM" id="MobiDB-lite"/>
    </source>
</evidence>
<dbReference type="InterPro" id="IPR011055">
    <property type="entry name" value="Dup_hybrid_motif"/>
</dbReference>
<dbReference type="PANTHER" id="PTHR21666:SF270">
    <property type="entry name" value="MUREIN HYDROLASE ACTIVATOR ENVC"/>
    <property type="match status" value="1"/>
</dbReference>
<dbReference type="Proteomes" id="UP000619260">
    <property type="component" value="Unassembled WGS sequence"/>
</dbReference>
<dbReference type="InterPro" id="IPR023346">
    <property type="entry name" value="Lysozyme-like_dom_sf"/>
</dbReference>
<keyword evidence="6" id="KW-0812">Transmembrane</keyword>
<dbReference type="GO" id="GO:0006508">
    <property type="term" value="P:proteolysis"/>
    <property type="evidence" value="ECO:0007669"/>
    <property type="project" value="UniProtKB-KW"/>
</dbReference>
<keyword evidence="3" id="KW-0378">Hydrolase</keyword>
<dbReference type="InterPro" id="IPR050570">
    <property type="entry name" value="Cell_wall_metabolism_enzyme"/>
</dbReference>
<dbReference type="InterPro" id="IPR038765">
    <property type="entry name" value="Papain-like_cys_pep_sf"/>
</dbReference>
<dbReference type="EMBL" id="BOPF01000057">
    <property type="protein sequence ID" value="GIJ51907.1"/>
    <property type="molecule type" value="Genomic_DNA"/>
</dbReference>
<dbReference type="Gene3D" id="2.70.70.10">
    <property type="entry name" value="Glucose Permease (Domain IIA)"/>
    <property type="match status" value="1"/>
</dbReference>
<dbReference type="PROSITE" id="PS51935">
    <property type="entry name" value="NLPC_P60"/>
    <property type="match status" value="1"/>
</dbReference>
<dbReference type="PANTHER" id="PTHR21666">
    <property type="entry name" value="PEPTIDASE-RELATED"/>
    <property type="match status" value="1"/>
</dbReference>
<keyword evidence="6" id="KW-0472">Membrane</keyword>
<feature type="transmembrane region" description="Helical" evidence="6">
    <location>
        <begin position="43"/>
        <end position="61"/>
    </location>
</feature>
<evidence type="ECO:0000256" key="6">
    <source>
        <dbReference type="SAM" id="Phobius"/>
    </source>
</evidence>
<dbReference type="InterPro" id="IPR000064">
    <property type="entry name" value="NLP_P60_dom"/>
</dbReference>
<protein>
    <recommendedName>
        <fullName evidence="7">NlpC/P60 domain-containing protein</fullName>
    </recommendedName>
</protein>
<dbReference type="AlphaFoldDB" id="A0A8J3YWP9"/>
<dbReference type="InterPro" id="IPR031304">
    <property type="entry name" value="SLT_2"/>
</dbReference>
<dbReference type="GO" id="GO:0008234">
    <property type="term" value="F:cysteine-type peptidase activity"/>
    <property type="evidence" value="ECO:0007669"/>
    <property type="project" value="UniProtKB-KW"/>
</dbReference>
<evidence type="ECO:0000313" key="9">
    <source>
        <dbReference type="Proteomes" id="UP000619260"/>
    </source>
</evidence>
<evidence type="ECO:0000313" key="8">
    <source>
        <dbReference type="EMBL" id="GIJ51907.1"/>
    </source>
</evidence>
<dbReference type="InterPro" id="IPR016047">
    <property type="entry name" value="M23ase_b-sheet_dom"/>
</dbReference>
<evidence type="ECO:0000256" key="4">
    <source>
        <dbReference type="ARBA" id="ARBA00022807"/>
    </source>
</evidence>
<evidence type="ECO:0000259" key="7">
    <source>
        <dbReference type="PROSITE" id="PS51935"/>
    </source>
</evidence>
<organism evidence="8 9">
    <name type="scientific">Virgisporangium aliadipatigenens</name>
    <dbReference type="NCBI Taxonomy" id="741659"/>
    <lineage>
        <taxon>Bacteria</taxon>
        <taxon>Bacillati</taxon>
        <taxon>Actinomycetota</taxon>
        <taxon>Actinomycetes</taxon>
        <taxon>Micromonosporales</taxon>
        <taxon>Micromonosporaceae</taxon>
        <taxon>Virgisporangium</taxon>
    </lineage>
</organism>
<keyword evidence="4" id="KW-0788">Thiol protease</keyword>
<dbReference type="Pfam" id="PF00877">
    <property type="entry name" value="NLPC_P60"/>
    <property type="match status" value="1"/>
</dbReference>
<dbReference type="SUPFAM" id="SSF54001">
    <property type="entry name" value="Cysteine proteinases"/>
    <property type="match status" value="1"/>
</dbReference>
<dbReference type="CDD" id="cd13399">
    <property type="entry name" value="Slt35-like"/>
    <property type="match status" value="1"/>
</dbReference>
<sequence length="561" mass="59052">MPAPMAIFKAVQLAGQVRNAANAARGSGGGGGGGAGGGGGFKVIAGIVALFAPVLLVIVMIQSISSLIGFRDAANEDGCAATMAGAGVPTNYNFTLPKWDPDPAKRQQTKNPEATPGPLPETYEHAGKTVPYAQYFHDAERKFGVPWFFLAAQSWQETRHGADPSTWDRGANSDASYGPMQFIPATFRAYGVDGDNDGKVTDESVADGVFAAANLLVKNGFLEGPEGVLRAIGAYNPHEFYKNDVLFWAEKFSGGVTDTTNVDAQMCSGLDSGLLAQVVAYVVARVGYPYVWATEGPDSYDCSGLMLAAYKSVGVQINRRAVDQADDERIDIVKRRPVTDGSGLMPGDLLFMDNGSRAQNDYSSRLQAYIGHVAMYIGNGEVVEAYSSDRGVIRSKYEPGRWAKVMGVGRVKGMVASGGSAGPWARPVTGVVTSEFGLRASPGDGGSTNHKGIDIGAGCGTPIYAVADGVVAFAGPANGYGNYIEINHGSNVMTGYGHEQALFVNKGDTVRKGQKIAEVGNLGNSTGCHLHFEVLNSSGALFTGHIDPKPVLIAHQVNYWG</sequence>
<dbReference type="Pfam" id="PF13406">
    <property type="entry name" value="SLT_2"/>
    <property type="match status" value="1"/>
</dbReference>
<dbReference type="SUPFAM" id="SSF51261">
    <property type="entry name" value="Duplicated hybrid motif"/>
    <property type="match status" value="1"/>
</dbReference>
<dbReference type="SUPFAM" id="SSF53955">
    <property type="entry name" value="Lysozyme-like"/>
    <property type="match status" value="1"/>
</dbReference>
<evidence type="ECO:0000256" key="2">
    <source>
        <dbReference type="ARBA" id="ARBA00022670"/>
    </source>
</evidence>
<dbReference type="Pfam" id="PF01551">
    <property type="entry name" value="Peptidase_M23"/>
    <property type="match status" value="1"/>
</dbReference>
<dbReference type="Gene3D" id="1.10.530.10">
    <property type="match status" value="1"/>
</dbReference>
<name>A0A8J3YWP9_9ACTN</name>